<evidence type="ECO:0000256" key="1">
    <source>
        <dbReference type="ARBA" id="ARBA00002501"/>
    </source>
</evidence>
<dbReference type="EMBL" id="JAEACU010000007">
    <property type="protein sequence ID" value="KAH7522208.1"/>
    <property type="molecule type" value="Genomic_DNA"/>
</dbReference>
<feature type="transmembrane region" description="Helical" evidence="7">
    <location>
        <begin position="99"/>
        <end position="122"/>
    </location>
</feature>
<evidence type="ECO:0000256" key="6">
    <source>
        <dbReference type="ARBA" id="ARBA00023136"/>
    </source>
</evidence>
<dbReference type="InterPro" id="IPR004895">
    <property type="entry name" value="Prenylated_rab_accept_PRA1"/>
</dbReference>
<evidence type="ECO:0000313" key="9">
    <source>
        <dbReference type="Proteomes" id="UP000813462"/>
    </source>
</evidence>
<name>A0A978V4C5_ZIZJJ</name>
<keyword evidence="7" id="KW-0813">Transport</keyword>
<dbReference type="Proteomes" id="UP000813462">
    <property type="component" value="Unassembled WGS sequence"/>
</dbReference>
<sequence length="215" mass="23689">MSSPTTGLMSRFTEASQSVLATRRPWGDLLDPTALSIPSSLSDATTRLAQNLTHFRFNYTLVLLLALFLGLIFHPISMIVFLLVFVAWLFLYFSRDYPLILLGFAIDDRVVVVGLGVVTVAALLLTGVWVNVVVSIAIGVALVCLHAVLRGTEDLVMEDRESPYGALLSDDPQVRSVKEAELYYLTGAIPGSHFMTFIEKEHSYLINPILIMLAS</sequence>
<comment type="function">
    <text evidence="1 7">May be involved in both secretory and endocytic intracellular trafficking in the endosomal/prevacuolar compartments.</text>
</comment>
<keyword evidence="5 7" id="KW-1133">Transmembrane helix</keyword>
<organism evidence="8 9">
    <name type="scientific">Ziziphus jujuba var. spinosa</name>
    <dbReference type="NCBI Taxonomy" id="714518"/>
    <lineage>
        <taxon>Eukaryota</taxon>
        <taxon>Viridiplantae</taxon>
        <taxon>Streptophyta</taxon>
        <taxon>Embryophyta</taxon>
        <taxon>Tracheophyta</taxon>
        <taxon>Spermatophyta</taxon>
        <taxon>Magnoliopsida</taxon>
        <taxon>eudicotyledons</taxon>
        <taxon>Gunneridae</taxon>
        <taxon>Pentapetalae</taxon>
        <taxon>rosids</taxon>
        <taxon>fabids</taxon>
        <taxon>Rosales</taxon>
        <taxon>Rhamnaceae</taxon>
        <taxon>Paliureae</taxon>
        <taxon>Ziziphus</taxon>
    </lineage>
</organism>
<comment type="similarity">
    <text evidence="3 7">Belongs to the PRA1 family.</text>
</comment>
<protein>
    <recommendedName>
        <fullName evidence="7">PRA1 family protein</fullName>
    </recommendedName>
</protein>
<accession>A0A978V4C5</accession>
<keyword evidence="6 7" id="KW-0472">Membrane</keyword>
<dbReference type="AlphaFoldDB" id="A0A978V4C5"/>
<evidence type="ECO:0000256" key="3">
    <source>
        <dbReference type="ARBA" id="ARBA00006483"/>
    </source>
</evidence>
<evidence type="ECO:0000256" key="2">
    <source>
        <dbReference type="ARBA" id="ARBA00004127"/>
    </source>
</evidence>
<keyword evidence="4 7" id="KW-0812">Transmembrane</keyword>
<evidence type="ECO:0000256" key="4">
    <source>
        <dbReference type="ARBA" id="ARBA00022692"/>
    </source>
</evidence>
<evidence type="ECO:0000313" key="8">
    <source>
        <dbReference type="EMBL" id="KAH7522208.1"/>
    </source>
</evidence>
<feature type="transmembrane region" description="Helical" evidence="7">
    <location>
        <begin position="61"/>
        <end position="92"/>
    </location>
</feature>
<comment type="caution">
    <text evidence="8">The sequence shown here is derived from an EMBL/GenBank/DDBJ whole genome shotgun (WGS) entry which is preliminary data.</text>
</comment>
<evidence type="ECO:0000256" key="7">
    <source>
        <dbReference type="RuleBase" id="RU363107"/>
    </source>
</evidence>
<dbReference type="GO" id="GO:0005783">
    <property type="term" value="C:endoplasmic reticulum"/>
    <property type="evidence" value="ECO:0007669"/>
    <property type="project" value="TreeGrafter"/>
</dbReference>
<reference evidence="8" key="1">
    <citation type="journal article" date="2021" name="Front. Plant Sci.">
        <title>Chromosome-Scale Genome Assembly for Chinese Sour Jujube and Insights Into Its Genome Evolution and Domestication Signature.</title>
        <authorList>
            <person name="Shen L.-Y."/>
            <person name="Luo H."/>
            <person name="Wang X.-L."/>
            <person name="Wang X.-M."/>
            <person name="Qiu X.-J."/>
            <person name="Liu H."/>
            <person name="Zhou S.-S."/>
            <person name="Jia K.-H."/>
            <person name="Nie S."/>
            <person name="Bao Y.-T."/>
            <person name="Zhang R.-G."/>
            <person name="Yun Q.-Z."/>
            <person name="Chai Y.-H."/>
            <person name="Lu J.-Y."/>
            <person name="Li Y."/>
            <person name="Zhao S.-W."/>
            <person name="Mao J.-F."/>
            <person name="Jia S.-G."/>
            <person name="Mao Y.-M."/>
        </authorList>
    </citation>
    <scope>NUCLEOTIDE SEQUENCE</scope>
    <source>
        <strain evidence="8">AT0</strain>
        <tissue evidence="8">Leaf</tissue>
    </source>
</reference>
<dbReference type="GO" id="GO:0005794">
    <property type="term" value="C:Golgi apparatus"/>
    <property type="evidence" value="ECO:0007669"/>
    <property type="project" value="TreeGrafter"/>
</dbReference>
<comment type="subcellular location">
    <subcellularLocation>
        <location evidence="2">Endomembrane system</location>
        <topology evidence="2">Multi-pass membrane protein</topology>
    </subcellularLocation>
    <subcellularLocation>
        <location evidence="7">Membrane</location>
        <topology evidence="7">Multi-pass membrane protein</topology>
    </subcellularLocation>
</comment>
<evidence type="ECO:0000256" key="5">
    <source>
        <dbReference type="ARBA" id="ARBA00022989"/>
    </source>
</evidence>
<dbReference type="GO" id="GO:0016020">
    <property type="term" value="C:membrane"/>
    <property type="evidence" value="ECO:0007669"/>
    <property type="project" value="UniProtKB-SubCell"/>
</dbReference>
<dbReference type="GO" id="GO:0016192">
    <property type="term" value="P:vesicle-mediated transport"/>
    <property type="evidence" value="ECO:0007669"/>
    <property type="project" value="TreeGrafter"/>
</dbReference>
<gene>
    <name evidence="8" type="ORF">FEM48_Zijuj07G0113900</name>
</gene>
<dbReference type="Pfam" id="PF03208">
    <property type="entry name" value="PRA1"/>
    <property type="match status" value="1"/>
</dbReference>
<dbReference type="PANTHER" id="PTHR19317">
    <property type="entry name" value="PRENYLATED RAB ACCEPTOR 1-RELATED"/>
    <property type="match status" value="1"/>
</dbReference>
<dbReference type="PANTHER" id="PTHR19317:SF81">
    <property type="entry name" value="PRA1 FAMILY PROTEIN D"/>
    <property type="match status" value="1"/>
</dbReference>
<proteinExistence type="inferred from homology"/>